<evidence type="ECO:0000313" key="2">
    <source>
        <dbReference type="EMBL" id="KAJ3032284.1"/>
    </source>
</evidence>
<name>A0AAD5WZK8_9FUNG</name>
<dbReference type="Proteomes" id="UP001212841">
    <property type="component" value="Unassembled WGS sequence"/>
</dbReference>
<feature type="compositionally biased region" description="Polar residues" evidence="1">
    <location>
        <begin position="399"/>
        <end position="409"/>
    </location>
</feature>
<feature type="region of interest" description="Disordered" evidence="1">
    <location>
        <begin position="1"/>
        <end position="26"/>
    </location>
</feature>
<reference evidence="2" key="1">
    <citation type="submission" date="2020-05" db="EMBL/GenBank/DDBJ databases">
        <title>Phylogenomic resolution of chytrid fungi.</title>
        <authorList>
            <person name="Stajich J.E."/>
            <person name="Amses K."/>
            <person name="Simmons R."/>
            <person name="Seto K."/>
            <person name="Myers J."/>
            <person name="Bonds A."/>
            <person name="Quandt C.A."/>
            <person name="Barry K."/>
            <person name="Liu P."/>
            <person name="Grigoriev I."/>
            <person name="Longcore J.E."/>
            <person name="James T.Y."/>
        </authorList>
    </citation>
    <scope>NUCLEOTIDE SEQUENCE</scope>
    <source>
        <strain evidence="2">JEL0318</strain>
    </source>
</reference>
<dbReference type="EMBL" id="JADGJD010002494">
    <property type="protein sequence ID" value="KAJ3032284.1"/>
    <property type="molecule type" value="Genomic_DNA"/>
</dbReference>
<dbReference type="AlphaFoldDB" id="A0AAD5WZK8"/>
<feature type="compositionally biased region" description="Basic and acidic residues" evidence="1">
    <location>
        <begin position="323"/>
        <end position="374"/>
    </location>
</feature>
<protein>
    <submittedName>
        <fullName evidence="2">Uncharacterized protein</fullName>
    </submittedName>
</protein>
<keyword evidence="3" id="KW-1185">Reference proteome</keyword>
<feature type="compositionally biased region" description="Polar residues" evidence="1">
    <location>
        <begin position="636"/>
        <end position="651"/>
    </location>
</feature>
<feature type="compositionally biased region" description="Basic and acidic residues" evidence="1">
    <location>
        <begin position="658"/>
        <end position="669"/>
    </location>
</feature>
<feature type="compositionally biased region" description="Low complexity" evidence="1">
    <location>
        <begin position="618"/>
        <end position="635"/>
    </location>
</feature>
<feature type="region of interest" description="Disordered" evidence="1">
    <location>
        <begin position="294"/>
        <end position="702"/>
    </location>
</feature>
<feature type="compositionally biased region" description="Basic and acidic residues" evidence="1">
    <location>
        <begin position="294"/>
        <end position="314"/>
    </location>
</feature>
<sequence length="702" mass="77766">MEARRALGTSALPRHRVAPPTDTPGHTAVIKDLNAKLTHLETLANELTITHGDVQSAVSSTNWSTTPSSFTVSPTHQPPQNATTLPSHQDDRPLSEMFNSLSRKLSRPSTSAPTSSDDSKPTLKSITTRLLTIQSAIRPTLTRINAAQKTLKRSSTLATLPAYHDPSYWGSHTSPSLADDDDLLDSYLQNERLSRLGSLSQQPGADIDYRRDWESDIGVEEVEDDVEMLQDKIDKLEALLEQQLSPEAPIVLPAPPEELAVEAAEQLDENGTRTVLVPLGDAWVTKEEYYAEKERITSQGEEGGRRGHEADGDRMLPLGAKFVDYKNDNDRYGQRDVYDERGRVEDRRYGSEDRDGSRSRSEDRPRSQSRHRQEQAISPGGQYGRAEAEPYNAAGSRGLDNQSNLQRSPSARLRGPRPMQPSPQRSMTNPDLSQQVPQSQQQNAYGRSGSSANLSQQNQQTPPSDRPAAPQRNYSLGQPSSAQGRQQGNAFGQQTTQHHTQHHQLANPRQSGADSVPPGLTPSQQREYLQHQENTRQQQQTGRQQPIEQRPLTVSSQGSAGSLPEQRMTSEQREYIQHQQNLRQQQQQGLGRPGASGSLPSQQGQAQVRPSAYDREYAQQQQNLRQQQQGALSQGVGRTNTSASVPQQQRVDQGRPSGYEREYAQHQENLRQQQGQQAGAGRTNTSGSAPGQQQSRPSAHER</sequence>
<comment type="caution">
    <text evidence="2">The sequence shown here is derived from an EMBL/GenBank/DDBJ whole genome shotgun (WGS) entry which is preliminary data.</text>
</comment>
<feature type="non-terminal residue" evidence="2">
    <location>
        <position position="702"/>
    </location>
</feature>
<feature type="compositionally biased region" description="Low complexity" evidence="1">
    <location>
        <begin position="535"/>
        <end position="549"/>
    </location>
</feature>
<feature type="compositionally biased region" description="Polar residues" evidence="1">
    <location>
        <begin position="78"/>
        <end position="87"/>
    </location>
</feature>
<feature type="compositionally biased region" description="Polar residues" evidence="1">
    <location>
        <begin position="422"/>
        <end position="432"/>
    </location>
</feature>
<evidence type="ECO:0000313" key="3">
    <source>
        <dbReference type="Proteomes" id="UP001212841"/>
    </source>
</evidence>
<feature type="compositionally biased region" description="Polar residues" evidence="1">
    <location>
        <begin position="443"/>
        <end position="463"/>
    </location>
</feature>
<evidence type="ECO:0000256" key="1">
    <source>
        <dbReference type="SAM" id="MobiDB-lite"/>
    </source>
</evidence>
<feature type="compositionally biased region" description="Polar residues" evidence="1">
    <location>
        <begin position="682"/>
        <end position="702"/>
    </location>
</feature>
<feature type="compositionally biased region" description="Polar residues" evidence="1">
    <location>
        <begin position="598"/>
        <end position="608"/>
    </location>
</feature>
<feature type="compositionally biased region" description="Low complexity" evidence="1">
    <location>
        <begin position="577"/>
        <end position="588"/>
    </location>
</feature>
<feature type="compositionally biased region" description="Low complexity" evidence="1">
    <location>
        <begin position="64"/>
        <end position="75"/>
    </location>
</feature>
<feature type="compositionally biased region" description="Low complexity" evidence="1">
    <location>
        <begin position="107"/>
        <end position="116"/>
    </location>
</feature>
<gene>
    <name evidence="2" type="ORF">HK097_005311</name>
</gene>
<organism evidence="2 3">
    <name type="scientific">Rhizophlyctis rosea</name>
    <dbReference type="NCBI Taxonomy" id="64517"/>
    <lineage>
        <taxon>Eukaryota</taxon>
        <taxon>Fungi</taxon>
        <taxon>Fungi incertae sedis</taxon>
        <taxon>Chytridiomycota</taxon>
        <taxon>Chytridiomycota incertae sedis</taxon>
        <taxon>Chytridiomycetes</taxon>
        <taxon>Rhizophlyctidales</taxon>
        <taxon>Rhizophlyctidaceae</taxon>
        <taxon>Rhizophlyctis</taxon>
    </lineage>
</organism>
<accession>A0AAD5WZK8</accession>
<proteinExistence type="predicted"/>
<feature type="compositionally biased region" description="Low complexity" evidence="1">
    <location>
        <begin position="672"/>
        <end position="681"/>
    </location>
</feature>
<feature type="compositionally biased region" description="Polar residues" evidence="1">
    <location>
        <begin position="472"/>
        <end position="492"/>
    </location>
</feature>
<feature type="compositionally biased region" description="Low complexity" evidence="1">
    <location>
        <begin position="433"/>
        <end position="442"/>
    </location>
</feature>
<feature type="region of interest" description="Disordered" evidence="1">
    <location>
        <begin position="59"/>
        <end position="123"/>
    </location>
</feature>